<accession>A0A4R0JNE9</accession>
<keyword evidence="1" id="KW-0812">Transmembrane</keyword>
<dbReference type="OrthoDB" id="3830771at2"/>
<feature type="transmembrane region" description="Helical" evidence="1">
    <location>
        <begin position="87"/>
        <end position="108"/>
    </location>
</feature>
<evidence type="ECO:0000313" key="4">
    <source>
        <dbReference type="Proteomes" id="UP000293342"/>
    </source>
</evidence>
<feature type="transmembrane region" description="Helical" evidence="1">
    <location>
        <begin position="128"/>
        <end position="146"/>
    </location>
</feature>
<feature type="domain" description="DUF2231" evidence="2">
    <location>
        <begin position="8"/>
        <end position="159"/>
    </location>
</feature>
<dbReference type="Proteomes" id="UP000293342">
    <property type="component" value="Unassembled WGS sequence"/>
</dbReference>
<protein>
    <recommendedName>
        <fullName evidence="2">DUF2231 domain-containing protein</fullName>
    </recommendedName>
</protein>
<feature type="transmembrane region" description="Helical" evidence="1">
    <location>
        <begin position="12"/>
        <end position="35"/>
    </location>
</feature>
<dbReference type="InterPro" id="IPR019251">
    <property type="entry name" value="DUF2231_TM"/>
</dbReference>
<keyword evidence="4" id="KW-1185">Reference proteome</keyword>
<evidence type="ECO:0000313" key="3">
    <source>
        <dbReference type="EMBL" id="TCC46466.1"/>
    </source>
</evidence>
<sequence length="164" mass="17501">MFERFGDLPLHVLVIHLAVVALPIAALTLIVFAVVPQWRWFLRWPALILGLGALVCAFVAKKSGEAFVVAVPSLEQPVKLHEQRGDLLFWFCLAFAVIAVIAVLVLSGPSSLASGKGAKATKSRPLELLTSAAVVVIGVLVIYQTIRTGDAGAKAVWTGQLPPK</sequence>
<dbReference type="EMBL" id="SJKD01000006">
    <property type="protein sequence ID" value="TCC46466.1"/>
    <property type="molecule type" value="Genomic_DNA"/>
</dbReference>
<comment type="caution">
    <text evidence="3">The sequence shown here is derived from an EMBL/GenBank/DDBJ whole genome shotgun (WGS) entry which is preliminary data.</text>
</comment>
<keyword evidence="1" id="KW-1133">Transmembrane helix</keyword>
<proteinExistence type="predicted"/>
<organism evidence="3 4">
    <name type="scientific">Kribbella capetownensis</name>
    <dbReference type="NCBI Taxonomy" id="1572659"/>
    <lineage>
        <taxon>Bacteria</taxon>
        <taxon>Bacillati</taxon>
        <taxon>Actinomycetota</taxon>
        <taxon>Actinomycetes</taxon>
        <taxon>Propionibacteriales</taxon>
        <taxon>Kribbellaceae</taxon>
        <taxon>Kribbella</taxon>
    </lineage>
</organism>
<reference evidence="3 4" key="1">
    <citation type="submission" date="2019-02" db="EMBL/GenBank/DDBJ databases">
        <title>Kribbella capetownensis sp. nov. and Kribbella speibonae sp. nov., isolated from soil.</title>
        <authorList>
            <person name="Curtis S.M."/>
            <person name="Norton I."/>
            <person name="Everest G.J."/>
            <person name="Meyers P.R."/>
        </authorList>
    </citation>
    <scope>NUCLEOTIDE SEQUENCE [LARGE SCALE GENOMIC DNA]</scope>
    <source>
        <strain evidence="3 4">YM53</strain>
    </source>
</reference>
<gene>
    <name evidence="3" type="ORF">E0H75_25665</name>
</gene>
<keyword evidence="1" id="KW-0472">Membrane</keyword>
<evidence type="ECO:0000256" key="1">
    <source>
        <dbReference type="SAM" id="Phobius"/>
    </source>
</evidence>
<feature type="transmembrane region" description="Helical" evidence="1">
    <location>
        <begin position="41"/>
        <end position="60"/>
    </location>
</feature>
<dbReference type="AlphaFoldDB" id="A0A4R0JNE9"/>
<dbReference type="RefSeq" id="WP_131516213.1">
    <property type="nucleotide sequence ID" value="NZ_SJKD01000006.1"/>
</dbReference>
<name>A0A4R0JNE9_9ACTN</name>
<dbReference type="Pfam" id="PF09990">
    <property type="entry name" value="DUF2231"/>
    <property type="match status" value="1"/>
</dbReference>
<evidence type="ECO:0000259" key="2">
    <source>
        <dbReference type="Pfam" id="PF09990"/>
    </source>
</evidence>